<proteinExistence type="predicted"/>
<evidence type="ECO:0000313" key="3">
    <source>
        <dbReference type="Proteomes" id="UP000499080"/>
    </source>
</evidence>
<reference evidence="2 3" key="1">
    <citation type="journal article" date="2019" name="Sci. Rep.">
        <title>Orb-weaving spider Araneus ventricosus genome elucidates the spidroin gene catalogue.</title>
        <authorList>
            <person name="Kono N."/>
            <person name="Nakamura H."/>
            <person name="Ohtoshi R."/>
            <person name="Moran D.A.P."/>
            <person name="Shinohara A."/>
            <person name="Yoshida Y."/>
            <person name="Fujiwara M."/>
            <person name="Mori M."/>
            <person name="Tomita M."/>
            <person name="Arakawa K."/>
        </authorList>
    </citation>
    <scope>NUCLEOTIDE SEQUENCE [LARGE SCALE GENOMIC DNA]</scope>
</reference>
<accession>A0A4Y2MJE1</accession>
<organism evidence="2 3">
    <name type="scientific">Araneus ventricosus</name>
    <name type="common">Orbweaver spider</name>
    <name type="synonym">Epeira ventricosa</name>
    <dbReference type="NCBI Taxonomy" id="182803"/>
    <lineage>
        <taxon>Eukaryota</taxon>
        <taxon>Metazoa</taxon>
        <taxon>Ecdysozoa</taxon>
        <taxon>Arthropoda</taxon>
        <taxon>Chelicerata</taxon>
        <taxon>Arachnida</taxon>
        <taxon>Araneae</taxon>
        <taxon>Araneomorphae</taxon>
        <taxon>Entelegynae</taxon>
        <taxon>Araneoidea</taxon>
        <taxon>Araneidae</taxon>
        <taxon>Araneus</taxon>
    </lineage>
</organism>
<dbReference type="Proteomes" id="UP000499080">
    <property type="component" value="Unassembled WGS sequence"/>
</dbReference>
<comment type="caution">
    <text evidence="2">The sequence shown here is derived from an EMBL/GenBank/DDBJ whole genome shotgun (WGS) entry which is preliminary data.</text>
</comment>
<keyword evidence="3" id="KW-1185">Reference proteome</keyword>
<protein>
    <submittedName>
        <fullName evidence="2">Uncharacterized protein</fullName>
    </submittedName>
</protein>
<evidence type="ECO:0000313" key="1">
    <source>
        <dbReference type="EMBL" id="GBN27253.1"/>
    </source>
</evidence>
<dbReference type="EMBL" id="BGPR01123564">
    <property type="protein sequence ID" value="GBN27275.1"/>
    <property type="molecule type" value="Genomic_DNA"/>
</dbReference>
<name>A0A4Y2MJE1_ARAVE</name>
<dbReference type="EMBL" id="BGPR01123557">
    <property type="protein sequence ID" value="GBN27253.1"/>
    <property type="molecule type" value="Genomic_DNA"/>
</dbReference>
<gene>
    <name evidence="1" type="ORF">AVEN_122028_1</name>
    <name evidence="2" type="ORF">AVEN_210870_1</name>
</gene>
<sequence length="102" mass="11390">MYVSFENDWHILSRLSHILPGSYGTECHRYLPALVVPTVTGTYRLLWYRVSQVLTGSCGTDCHKYLPTLVVSSVTDTYQRPSLGVVRKFGERGANSGVVLVI</sequence>
<evidence type="ECO:0000313" key="2">
    <source>
        <dbReference type="EMBL" id="GBN27275.1"/>
    </source>
</evidence>
<dbReference type="AlphaFoldDB" id="A0A4Y2MJE1"/>